<evidence type="ECO:0000313" key="3">
    <source>
        <dbReference type="Proteomes" id="UP001060504"/>
    </source>
</evidence>
<keyword evidence="3" id="KW-1185">Reference proteome</keyword>
<evidence type="ECO:0000313" key="2">
    <source>
        <dbReference type="EMBL" id="GJF08212.1"/>
    </source>
</evidence>
<protein>
    <recommendedName>
        <fullName evidence="1">DUF732 domain-containing protein</fullName>
    </recommendedName>
</protein>
<dbReference type="Proteomes" id="UP001060504">
    <property type="component" value="Unassembled WGS sequence"/>
</dbReference>
<name>A0ABQ4V2I0_9MYCO</name>
<feature type="domain" description="DUF732" evidence="1">
    <location>
        <begin position="13"/>
        <end position="89"/>
    </location>
</feature>
<reference evidence="2 3" key="1">
    <citation type="submission" date="2021-08" db="EMBL/GenBank/DDBJ databases">
        <title>Draft genome sequence of Mycolicibacterium sp. NGTWS1702 strain.</title>
        <authorList>
            <person name="Matsumoto M."/>
            <person name="Tang B.C.C."/>
            <person name="Machida Y."/>
            <person name="Matoyama H."/>
            <person name="Kishihara T."/>
            <person name="Sato S."/>
            <person name="Kondo I."/>
            <person name="Sano M."/>
            <person name="Kato G."/>
        </authorList>
    </citation>
    <scope>NUCLEOTIDE SEQUENCE [LARGE SCALE GENOMIC DNA]</scope>
    <source>
        <strain evidence="2 3">NGTWSNA01</strain>
    </source>
</reference>
<dbReference type="Pfam" id="PF05305">
    <property type="entry name" value="DUF732"/>
    <property type="match status" value="1"/>
</dbReference>
<gene>
    <name evidence="2" type="ORF">NGTWS1702_30010</name>
</gene>
<comment type="caution">
    <text evidence="2">The sequence shown here is derived from an EMBL/GenBank/DDBJ whole genome shotgun (WGS) entry which is preliminary data.</text>
</comment>
<dbReference type="InterPro" id="IPR007969">
    <property type="entry name" value="DUF732"/>
</dbReference>
<accession>A0ABQ4V2I0</accession>
<dbReference type="EMBL" id="BPRH01003138">
    <property type="protein sequence ID" value="GJF08212.1"/>
    <property type="molecule type" value="Genomic_DNA"/>
</dbReference>
<organism evidence="2 3">
    <name type="scientific">Mycolicibacterium cyprinidarum</name>
    <dbReference type="NCBI Taxonomy" id="2860311"/>
    <lineage>
        <taxon>Bacteria</taxon>
        <taxon>Bacillati</taxon>
        <taxon>Actinomycetota</taxon>
        <taxon>Actinomycetes</taxon>
        <taxon>Mycobacteriales</taxon>
        <taxon>Mycobacteriaceae</taxon>
        <taxon>Mycolicibacterium</taxon>
    </lineage>
</organism>
<proteinExistence type="predicted"/>
<evidence type="ECO:0000259" key="1">
    <source>
        <dbReference type="Pfam" id="PF05305"/>
    </source>
</evidence>
<sequence length="97" mass="10063">MFAGAASAHADTADERFTDAVSALEIKVAPDTDLPAVGHKVCDMLTSAVVGNVNPVPAVRGVVSTLASNGMNRDQAVGLMRVSAGIYCPKFVRFTGR</sequence>